<keyword evidence="9" id="KW-0472">Membrane</keyword>
<feature type="domain" description="TonB C-terminal" evidence="11">
    <location>
        <begin position="208"/>
        <end position="300"/>
    </location>
</feature>
<dbReference type="SUPFAM" id="SSF74653">
    <property type="entry name" value="TolA/TonB C-terminal domain"/>
    <property type="match status" value="1"/>
</dbReference>
<name>A0A2T4TZF4_9BACT</name>
<dbReference type="InterPro" id="IPR051045">
    <property type="entry name" value="TonB-dependent_transducer"/>
</dbReference>
<evidence type="ECO:0000313" key="12">
    <source>
        <dbReference type="EMBL" id="PTL36490.1"/>
    </source>
</evidence>
<evidence type="ECO:0000256" key="8">
    <source>
        <dbReference type="ARBA" id="ARBA00022989"/>
    </source>
</evidence>
<evidence type="ECO:0000256" key="9">
    <source>
        <dbReference type="ARBA" id="ARBA00023136"/>
    </source>
</evidence>
<evidence type="ECO:0000256" key="10">
    <source>
        <dbReference type="SAM" id="MobiDB-lite"/>
    </source>
</evidence>
<evidence type="ECO:0000256" key="1">
    <source>
        <dbReference type="ARBA" id="ARBA00004383"/>
    </source>
</evidence>
<dbReference type="GO" id="GO:0055085">
    <property type="term" value="P:transmembrane transport"/>
    <property type="evidence" value="ECO:0007669"/>
    <property type="project" value="InterPro"/>
</dbReference>
<dbReference type="OrthoDB" id="9810145at2"/>
<feature type="region of interest" description="Disordered" evidence="10">
    <location>
        <begin position="54"/>
        <end position="112"/>
    </location>
</feature>
<dbReference type="PANTHER" id="PTHR33446:SF2">
    <property type="entry name" value="PROTEIN TONB"/>
    <property type="match status" value="1"/>
</dbReference>
<comment type="caution">
    <text evidence="12">The sequence shown here is derived from an EMBL/GenBank/DDBJ whole genome shotgun (WGS) entry which is preliminary data.</text>
</comment>
<reference evidence="12 13" key="1">
    <citation type="submission" date="2017-09" db="EMBL/GenBank/DDBJ databases">
        <title>Bloom of a denitrifying methanotroph, Candidatus Methylomirabilis limnetica, in a deep stratified lake.</title>
        <authorList>
            <person name="Graf J.S."/>
            <person name="Marchant H.K."/>
            <person name="Tienken D."/>
            <person name="Hach P.F."/>
            <person name="Brand A."/>
            <person name="Schubert C.J."/>
            <person name="Kuypers M.M."/>
            <person name="Milucka J."/>
        </authorList>
    </citation>
    <scope>NUCLEOTIDE SEQUENCE [LARGE SCALE GENOMIC DNA]</scope>
    <source>
        <strain evidence="12 13">Zug</strain>
    </source>
</reference>
<keyword evidence="6" id="KW-0812">Transmembrane</keyword>
<reference evidence="13" key="2">
    <citation type="journal article" date="2018" name="Environ. Microbiol.">
        <title>Bloom of a denitrifying methanotroph, 'Candidatus Methylomirabilis limnetica', in a deep stratified lake.</title>
        <authorList>
            <person name="Graf J.S."/>
            <person name="Mayr M.J."/>
            <person name="Marchant H.K."/>
            <person name="Tienken D."/>
            <person name="Hach P.F."/>
            <person name="Brand A."/>
            <person name="Schubert C.J."/>
            <person name="Kuypers M.M."/>
            <person name="Milucka J."/>
        </authorList>
    </citation>
    <scope>NUCLEOTIDE SEQUENCE [LARGE SCALE GENOMIC DNA]</scope>
    <source>
        <strain evidence="13">Zug</strain>
    </source>
</reference>
<dbReference type="GO" id="GO:0098797">
    <property type="term" value="C:plasma membrane protein complex"/>
    <property type="evidence" value="ECO:0007669"/>
    <property type="project" value="TreeGrafter"/>
</dbReference>
<evidence type="ECO:0000256" key="5">
    <source>
        <dbReference type="ARBA" id="ARBA00022519"/>
    </source>
</evidence>
<keyword evidence="8" id="KW-1133">Transmembrane helix</keyword>
<feature type="compositionally biased region" description="Polar residues" evidence="10">
    <location>
        <begin position="78"/>
        <end position="104"/>
    </location>
</feature>
<keyword evidence="13" id="KW-1185">Reference proteome</keyword>
<keyword evidence="7" id="KW-0653">Protein transport</keyword>
<evidence type="ECO:0000256" key="6">
    <source>
        <dbReference type="ARBA" id="ARBA00022692"/>
    </source>
</evidence>
<evidence type="ECO:0000259" key="11">
    <source>
        <dbReference type="PROSITE" id="PS52015"/>
    </source>
</evidence>
<dbReference type="Proteomes" id="UP000241436">
    <property type="component" value="Unassembled WGS sequence"/>
</dbReference>
<dbReference type="InterPro" id="IPR037682">
    <property type="entry name" value="TonB_C"/>
</dbReference>
<evidence type="ECO:0000256" key="4">
    <source>
        <dbReference type="ARBA" id="ARBA00022475"/>
    </source>
</evidence>
<proteinExistence type="inferred from homology"/>
<dbReference type="AlphaFoldDB" id="A0A2T4TZF4"/>
<comment type="similarity">
    <text evidence="2">Belongs to the TonB family.</text>
</comment>
<dbReference type="Gene3D" id="3.30.1150.10">
    <property type="match status" value="1"/>
</dbReference>
<dbReference type="NCBIfam" id="TIGR01352">
    <property type="entry name" value="tonB_Cterm"/>
    <property type="match status" value="1"/>
</dbReference>
<dbReference type="InterPro" id="IPR006260">
    <property type="entry name" value="TonB/TolA_C"/>
</dbReference>
<dbReference type="GO" id="GO:0015031">
    <property type="term" value="P:protein transport"/>
    <property type="evidence" value="ECO:0007669"/>
    <property type="project" value="UniProtKB-KW"/>
</dbReference>
<dbReference type="GO" id="GO:0031992">
    <property type="term" value="F:energy transducer activity"/>
    <property type="evidence" value="ECO:0007669"/>
    <property type="project" value="TreeGrafter"/>
</dbReference>
<organism evidence="12 13">
    <name type="scientific">Candidatus Methylomirabilis limnetica</name>
    <dbReference type="NCBI Taxonomy" id="2033718"/>
    <lineage>
        <taxon>Bacteria</taxon>
        <taxon>Candidatus Methylomirabilota</taxon>
        <taxon>Candidatus Methylomirabilia</taxon>
        <taxon>Candidatus Methylomirabilales</taxon>
        <taxon>Candidatus Methylomirabilaceae</taxon>
        <taxon>Candidatus Methylomirabilis</taxon>
    </lineage>
</organism>
<dbReference type="EMBL" id="NVQC01000015">
    <property type="protein sequence ID" value="PTL36490.1"/>
    <property type="molecule type" value="Genomic_DNA"/>
</dbReference>
<evidence type="ECO:0000256" key="2">
    <source>
        <dbReference type="ARBA" id="ARBA00006555"/>
    </source>
</evidence>
<dbReference type="RefSeq" id="WP_107561560.1">
    <property type="nucleotide sequence ID" value="NZ_NVQC01000015.1"/>
</dbReference>
<accession>A0A2T4TZF4</accession>
<sequence>MKVHSFRGPAVASGLIHLSLLALTSLVPGLGLSAPLEMRLPIEIITVGEADAPAPQRSTLHTGRILKDRLRTPGVPSSPANPTALPSNPNIETPQVVQTPSHESSVPREQPPMPLLPPEAVVELKAAAASTRAFPASVAEDNSGQIVTVRQDTQALIGHQAAGGTVQINRNTVAAGVGVVASARTDGYSPAYKAAGGGRAGIDDGGLIDGRKLKGGYQVTPRYPESARRTGIEGTALLKFLVQADGGVASVTIERSSGHVDLDHAAVQAVRRWRFEPARKGHRVVAVWVVLPVEFRLKKW</sequence>
<keyword evidence="5" id="KW-0997">Cell inner membrane</keyword>
<keyword evidence="3" id="KW-0813">Transport</keyword>
<dbReference type="Pfam" id="PF03544">
    <property type="entry name" value="TonB_C"/>
    <property type="match status" value="1"/>
</dbReference>
<evidence type="ECO:0000256" key="3">
    <source>
        <dbReference type="ARBA" id="ARBA00022448"/>
    </source>
</evidence>
<evidence type="ECO:0000256" key="7">
    <source>
        <dbReference type="ARBA" id="ARBA00022927"/>
    </source>
</evidence>
<dbReference type="PROSITE" id="PS52015">
    <property type="entry name" value="TONB_CTD"/>
    <property type="match status" value="1"/>
</dbReference>
<gene>
    <name evidence="12" type="ORF">CLG94_03775</name>
</gene>
<dbReference type="PANTHER" id="PTHR33446">
    <property type="entry name" value="PROTEIN TONB-RELATED"/>
    <property type="match status" value="1"/>
</dbReference>
<keyword evidence="4" id="KW-1003">Cell membrane</keyword>
<evidence type="ECO:0000313" key="13">
    <source>
        <dbReference type="Proteomes" id="UP000241436"/>
    </source>
</evidence>
<protein>
    <recommendedName>
        <fullName evidence="11">TonB C-terminal domain-containing protein</fullName>
    </recommendedName>
</protein>
<comment type="subcellular location">
    <subcellularLocation>
        <location evidence="1">Cell inner membrane</location>
        <topology evidence="1">Single-pass membrane protein</topology>
        <orientation evidence="1">Periplasmic side</orientation>
    </subcellularLocation>
</comment>